<dbReference type="InterPro" id="IPR050553">
    <property type="entry name" value="Thioredoxin_ResA/DsbE_sf"/>
</dbReference>
<feature type="signal peptide" evidence="5">
    <location>
        <begin position="1"/>
        <end position="23"/>
    </location>
</feature>
<organism evidence="7 8">
    <name type="scientific">Undibacterium hunanense</name>
    <dbReference type="NCBI Taxonomy" id="2762292"/>
    <lineage>
        <taxon>Bacteria</taxon>
        <taxon>Pseudomonadati</taxon>
        <taxon>Pseudomonadota</taxon>
        <taxon>Betaproteobacteria</taxon>
        <taxon>Burkholderiales</taxon>
        <taxon>Oxalobacteraceae</taxon>
        <taxon>Undibacterium</taxon>
    </lineage>
</organism>
<reference evidence="7 8" key="1">
    <citation type="submission" date="2020-08" db="EMBL/GenBank/DDBJ databases">
        <title>Novel species isolated from subtropical streams in China.</title>
        <authorList>
            <person name="Lu H."/>
        </authorList>
    </citation>
    <scope>NUCLEOTIDE SEQUENCE [LARGE SCALE GENOMIC DNA]</scope>
    <source>
        <strain evidence="7 8">CY18W</strain>
    </source>
</reference>
<keyword evidence="3" id="KW-1015">Disulfide bond</keyword>
<feature type="chain" id="PRO_5045950465" evidence="5">
    <location>
        <begin position="24"/>
        <end position="178"/>
    </location>
</feature>
<protein>
    <submittedName>
        <fullName evidence="7">TlpA family protein disulfide reductase</fullName>
    </submittedName>
</protein>
<evidence type="ECO:0000256" key="5">
    <source>
        <dbReference type="SAM" id="SignalP"/>
    </source>
</evidence>
<gene>
    <name evidence="7" type="ORF">H8L32_09235</name>
</gene>
<keyword evidence="5" id="KW-0732">Signal</keyword>
<dbReference type="InterPro" id="IPR017937">
    <property type="entry name" value="Thioredoxin_CS"/>
</dbReference>
<evidence type="ECO:0000256" key="4">
    <source>
        <dbReference type="ARBA" id="ARBA00023284"/>
    </source>
</evidence>
<accession>A0ABR6ZPY5</accession>
<feature type="domain" description="Thioredoxin" evidence="6">
    <location>
        <begin position="35"/>
        <end position="176"/>
    </location>
</feature>
<dbReference type="RefSeq" id="WP_186946908.1">
    <property type="nucleotide sequence ID" value="NZ_JACOGF010000004.1"/>
</dbReference>
<dbReference type="PANTHER" id="PTHR42852">
    <property type="entry name" value="THIOL:DISULFIDE INTERCHANGE PROTEIN DSBE"/>
    <property type="match status" value="1"/>
</dbReference>
<dbReference type="InterPro" id="IPR013740">
    <property type="entry name" value="Redoxin"/>
</dbReference>
<evidence type="ECO:0000256" key="2">
    <source>
        <dbReference type="ARBA" id="ARBA00022748"/>
    </source>
</evidence>
<dbReference type="CDD" id="cd02966">
    <property type="entry name" value="TlpA_like_family"/>
    <property type="match status" value="1"/>
</dbReference>
<dbReference type="Pfam" id="PF08534">
    <property type="entry name" value="Redoxin"/>
    <property type="match status" value="1"/>
</dbReference>
<evidence type="ECO:0000313" key="8">
    <source>
        <dbReference type="Proteomes" id="UP000650424"/>
    </source>
</evidence>
<dbReference type="EMBL" id="JACOGF010000004">
    <property type="protein sequence ID" value="MBC3917654.1"/>
    <property type="molecule type" value="Genomic_DNA"/>
</dbReference>
<sequence length="178" mass="19508">MNKKFISLAIVLGMLSTGLGIYAGNVQTTPKPPENKAVAQLMAQQFKDSDGKPQAMTQWQGHYLLVNFWATWCAPCVQEMPELSALQQELKGKKVQILGLGIDSPSNIAEFAKKYKISYPLFAAGMEGSELSRQLGNQAGGLPFTILIAPDGKVVKNYLGRLKMEELRADIAKFSSEK</sequence>
<dbReference type="InterPro" id="IPR013766">
    <property type="entry name" value="Thioredoxin_domain"/>
</dbReference>
<evidence type="ECO:0000313" key="7">
    <source>
        <dbReference type="EMBL" id="MBC3917654.1"/>
    </source>
</evidence>
<dbReference type="SUPFAM" id="SSF52833">
    <property type="entry name" value="Thioredoxin-like"/>
    <property type="match status" value="1"/>
</dbReference>
<evidence type="ECO:0000259" key="6">
    <source>
        <dbReference type="PROSITE" id="PS51352"/>
    </source>
</evidence>
<dbReference type="PROSITE" id="PS51352">
    <property type="entry name" value="THIOREDOXIN_2"/>
    <property type="match status" value="1"/>
</dbReference>
<keyword evidence="8" id="KW-1185">Reference proteome</keyword>
<evidence type="ECO:0000256" key="3">
    <source>
        <dbReference type="ARBA" id="ARBA00023157"/>
    </source>
</evidence>
<name>A0ABR6ZPY5_9BURK</name>
<comment type="caution">
    <text evidence="7">The sequence shown here is derived from an EMBL/GenBank/DDBJ whole genome shotgun (WGS) entry which is preliminary data.</text>
</comment>
<keyword evidence="2" id="KW-0201">Cytochrome c-type biogenesis</keyword>
<proteinExistence type="predicted"/>
<keyword evidence="4" id="KW-0676">Redox-active center</keyword>
<comment type="subcellular location">
    <subcellularLocation>
        <location evidence="1">Cell envelope</location>
    </subcellularLocation>
</comment>
<dbReference type="PANTHER" id="PTHR42852:SF6">
    <property type="entry name" value="THIOL:DISULFIDE INTERCHANGE PROTEIN DSBE"/>
    <property type="match status" value="1"/>
</dbReference>
<dbReference type="InterPro" id="IPR036249">
    <property type="entry name" value="Thioredoxin-like_sf"/>
</dbReference>
<dbReference type="Proteomes" id="UP000650424">
    <property type="component" value="Unassembled WGS sequence"/>
</dbReference>
<evidence type="ECO:0000256" key="1">
    <source>
        <dbReference type="ARBA" id="ARBA00004196"/>
    </source>
</evidence>
<dbReference type="PROSITE" id="PS00194">
    <property type="entry name" value="THIOREDOXIN_1"/>
    <property type="match status" value="1"/>
</dbReference>
<dbReference type="Gene3D" id="3.40.30.10">
    <property type="entry name" value="Glutaredoxin"/>
    <property type="match status" value="1"/>
</dbReference>